<feature type="signal peptide" evidence="1">
    <location>
        <begin position="1"/>
        <end position="25"/>
    </location>
</feature>
<gene>
    <name evidence="2" type="ORF">ASN18_0689</name>
</gene>
<evidence type="ECO:0000256" key="1">
    <source>
        <dbReference type="SAM" id="SignalP"/>
    </source>
</evidence>
<protein>
    <recommendedName>
        <fullName evidence="4">Carboxypeptidase regulatory-like domain-containing protein</fullName>
    </recommendedName>
</protein>
<dbReference type="RefSeq" id="WP_085051214.1">
    <property type="nucleotide sequence ID" value="NZ_LNQR01000027.1"/>
</dbReference>
<keyword evidence="3" id="KW-1185">Reference proteome</keyword>
<reference evidence="2 3" key="1">
    <citation type="submission" date="2015-11" db="EMBL/GenBank/DDBJ databases">
        <authorList>
            <person name="Lin W."/>
        </authorList>
    </citation>
    <scope>NUCLEOTIDE SEQUENCE [LARGE SCALE GENOMIC DNA]</scope>
    <source>
        <strain evidence="2 3">HCH-1</strain>
    </source>
</reference>
<evidence type="ECO:0000313" key="2">
    <source>
        <dbReference type="EMBL" id="KWT91886.1"/>
    </source>
</evidence>
<feature type="chain" id="PRO_5045202611" description="Carboxypeptidase regulatory-like domain-containing protein" evidence="1">
    <location>
        <begin position="26"/>
        <end position="141"/>
    </location>
</feature>
<sequence>MKTTTMIIILLITALIGLHTNNLSANDDTNPTFQTGSVNGIDYIAGGVGDDDREAIGLIAKSKYNVKLIFAMRAGNYLADIPVEIKNKGGKKILEIISSGPIFYVKLPAGAYTIKATNEGVTRTQNITVRTSHQQVVFTWQ</sequence>
<dbReference type="EMBL" id="LNQR01000027">
    <property type="protein sequence ID" value="KWT91886.1"/>
    <property type="molecule type" value="Genomic_DNA"/>
</dbReference>
<keyword evidence="1" id="KW-0732">Signal</keyword>
<organism evidence="2 3">
    <name type="scientific">Candidatus Magnetominusculus xianensis</name>
    <dbReference type="NCBI Taxonomy" id="1748249"/>
    <lineage>
        <taxon>Bacteria</taxon>
        <taxon>Pseudomonadati</taxon>
        <taxon>Nitrospirota</taxon>
        <taxon>Nitrospiria</taxon>
        <taxon>Nitrospirales</taxon>
        <taxon>Nitrospiraceae</taxon>
        <taxon>Candidatus Magnetominusculus</taxon>
    </lineage>
</organism>
<accession>A0ABR5SI36</accession>
<evidence type="ECO:0008006" key="4">
    <source>
        <dbReference type="Google" id="ProtNLM"/>
    </source>
</evidence>
<proteinExistence type="predicted"/>
<evidence type="ECO:0000313" key="3">
    <source>
        <dbReference type="Proteomes" id="UP000060487"/>
    </source>
</evidence>
<comment type="caution">
    <text evidence="2">The sequence shown here is derived from an EMBL/GenBank/DDBJ whole genome shotgun (WGS) entry which is preliminary data.</text>
</comment>
<name>A0ABR5SI36_9BACT</name>
<dbReference type="Proteomes" id="UP000060487">
    <property type="component" value="Unassembled WGS sequence"/>
</dbReference>